<dbReference type="Gene3D" id="3.10.450.50">
    <property type="match status" value="1"/>
</dbReference>
<name>A0A7W9AVA3_9HYPH</name>
<evidence type="ECO:0008006" key="3">
    <source>
        <dbReference type="Google" id="ProtNLM"/>
    </source>
</evidence>
<dbReference type="EMBL" id="JACIJG010000003">
    <property type="protein sequence ID" value="MBB5701237.1"/>
    <property type="molecule type" value="Genomic_DNA"/>
</dbReference>
<comment type="caution">
    <text evidence="1">The sequence shown here is derived from an EMBL/GenBank/DDBJ whole genome shotgun (WGS) entry which is preliminary data.</text>
</comment>
<protein>
    <recommendedName>
        <fullName evidence="3">SnoaL-like domain-containing protein</fullName>
    </recommendedName>
</protein>
<dbReference type="RefSeq" id="WP_183649079.1">
    <property type="nucleotide sequence ID" value="NZ_JACIJG010000003.1"/>
</dbReference>
<organism evidence="1 2">
    <name type="scientific">Brucella daejeonensis</name>
    <dbReference type="NCBI Taxonomy" id="659015"/>
    <lineage>
        <taxon>Bacteria</taxon>
        <taxon>Pseudomonadati</taxon>
        <taxon>Pseudomonadota</taxon>
        <taxon>Alphaproteobacteria</taxon>
        <taxon>Hyphomicrobiales</taxon>
        <taxon>Brucellaceae</taxon>
        <taxon>Brucella/Ochrobactrum group</taxon>
        <taxon>Brucella</taxon>
    </lineage>
</organism>
<dbReference type="SUPFAM" id="SSF54427">
    <property type="entry name" value="NTF2-like"/>
    <property type="match status" value="1"/>
</dbReference>
<proteinExistence type="predicted"/>
<sequence>MKPTTIIDKILTAVNSGAADKFLNLFTKDGEVDDWGLIYRGREEIKTWSDRELFGARARLTLRLADVHKGGACMIVHIGNAGFRGCSRFTITLENCRIRYMKITPV</sequence>
<gene>
    <name evidence="1" type="ORF">FHS76_001086</name>
</gene>
<dbReference type="Proteomes" id="UP000555546">
    <property type="component" value="Unassembled WGS sequence"/>
</dbReference>
<reference evidence="1 2" key="1">
    <citation type="submission" date="2020-08" db="EMBL/GenBank/DDBJ databases">
        <title>Genomic Encyclopedia of Type Strains, Phase IV (KMG-IV): sequencing the most valuable type-strain genomes for metagenomic binning, comparative biology and taxonomic classification.</title>
        <authorList>
            <person name="Goeker M."/>
        </authorList>
    </citation>
    <scope>NUCLEOTIDE SEQUENCE [LARGE SCALE GENOMIC DNA]</scope>
    <source>
        <strain evidence="1 2">DSM 26944</strain>
    </source>
</reference>
<evidence type="ECO:0000313" key="2">
    <source>
        <dbReference type="Proteomes" id="UP000555546"/>
    </source>
</evidence>
<accession>A0A7W9AVA3</accession>
<dbReference type="InterPro" id="IPR032710">
    <property type="entry name" value="NTF2-like_dom_sf"/>
</dbReference>
<evidence type="ECO:0000313" key="1">
    <source>
        <dbReference type="EMBL" id="MBB5701237.1"/>
    </source>
</evidence>
<dbReference type="AlphaFoldDB" id="A0A7W9AVA3"/>
<keyword evidence="2" id="KW-1185">Reference proteome</keyword>